<sequence length="767" mass="88140">MIEKLGAKQGQYTSFNLFELPSDAGQTPPNPEKPIVLDPSKTYAIPPGYHLIASELDWMRDFEINGSPYWVQGESLCNWTQTWLRCWNRSHLIDQIKRPPQEKLTHLFHPIAIPADWTEQRCLAVVTHLERYRTQPIAHLLADLTASDPEIWLSSPSIANLAQWLPLEVPEEAQVLEQVWQAHRPSSELNPYYQTDNKRHLLKQWLGLTKDKSTDLASALGTYPLDVPPTLQTEFQNFWEQKLHATQGNILDTLDLNSQPFSKQIATQAYEVFKQHPTYRNSVREKQLKGYISHEQYQDLTQEQRPPEPKPLSLDASPEEVLAWVTEAYLPLRKWETVIANLPQEKQACHRLASSFEDWILHHYPTLTVDAVSTSWLNYNVSHKVEELCKDSSVFWVVVDGLGWLDHQTLLDMLTKNRKLQLKQGLQPRFSILPTKTEYAKWSLYSQKCPSHETWKADAGKGFHYKNGKRYTDNDVTKKRLQKALERGKFRLYCWDTDRFDKLFHNETDWQELYRIKRRRELQAIAEDILRFIALHPQPDKLHILIASDHGQLMGTSPKLVPNTQTLDVKGRMAMGKVEYPPFTVLDKTRFSLPHDISVIRGCGSFSSFSYTTKQSATGCHGGLYPEEVIVGFSVLTQSVKRAPIIIKCSGEGRPGENSPLRVDIYNPNAVAIEDLRLRVNQLVSLQQAKDLAVTVQPHQRQLIEISISTWPELPPTHEGKYLSLTGKLEFQYQNAERGWADLDPESSIEVHQIFSSGMESGLDDFL</sequence>
<dbReference type="eggNOG" id="ENOG502Z7TV">
    <property type="taxonomic scope" value="Bacteria"/>
</dbReference>
<dbReference type="AlphaFoldDB" id="B4VN99"/>
<reference evidence="1 2" key="1">
    <citation type="submission" date="2008-07" db="EMBL/GenBank/DDBJ databases">
        <authorList>
            <person name="Tandeau de Marsac N."/>
            <person name="Ferriera S."/>
            <person name="Johnson J."/>
            <person name="Kravitz S."/>
            <person name="Beeson K."/>
            <person name="Sutton G."/>
            <person name="Rogers Y.-H."/>
            <person name="Friedman R."/>
            <person name="Frazier M."/>
            <person name="Venter J.C."/>
        </authorList>
    </citation>
    <scope>NUCLEOTIDE SEQUENCE [LARGE SCALE GENOMIC DNA]</scope>
    <source>
        <strain evidence="1 2">PCC 7420</strain>
    </source>
</reference>
<dbReference type="EMBL" id="DS989846">
    <property type="protein sequence ID" value="EDX76634.1"/>
    <property type="molecule type" value="Genomic_DNA"/>
</dbReference>
<dbReference type="STRING" id="118168.MC7420_4890"/>
<proteinExistence type="predicted"/>
<organism evidence="1 2">
    <name type="scientific">Coleofasciculus chthonoplastes PCC 7420</name>
    <dbReference type="NCBI Taxonomy" id="118168"/>
    <lineage>
        <taxon>Bacteria</taxon>
        <taxon>Bacillati</taxon>
        <taxon>Cyanobacteriota</taxon>
        <taxon>Cyanophyceae</taxon>
        <taxon>Coleofasciculales</taxon>
        <taxon>Coleofasciculaceae</taxon>
        <taxon>Coleofasciculus</taxon>
    </lineage>
</organism>
<dbReference type="Pfam" id="PF08665">
    <property type="entry name" value="PglZ"/>
    <property type="match status" value="1"/>
</dbReference>
<accession>B4VN99</accession>
<dbReference type="RefSeq" id="WP_006100361.1">
    <property type="nucleotide sequence ID" value="NZ_DS989846.1"/>
</dbReference>
<keyword evidence="2" id="KW-1185">Reference proteome</keyword>
<evidence type="ECO:0000313" key="1">
    <source>
        <dbReference type="EMBL" id="EDX76634.1"/>
    </source>
</evidence>
<evidence type="ECO:0000313" key="2">
    <source>
        <dbReference type="Proteomes" id="UP000003835"/>
    </source>
</evidence>
<name>B4VN99_9CYAN</name>
<gene>
    <name evidence="1" type="ORF">MC7420_4890</name>
</gene>
<dbReference type="Proteomes" id="UP000003835">
    <property type="component" value="Unassembled WGS sequence"/>
</dbReference>
<dbReference type="HOGENOM" id="CLU_362826_0_0_3"/>
<protein>
    <submittedName>
        <fullName evidence="1">PglZ domain family</fullName>
    </submittedName>
</protein>